<keyword evidence="4" id="KW-0804">Transcription</keyword>
<proteinExistence type="inferred from homology"/>
<dbReference type="InterPro" id="IPR014284">
    <property type="entry name" value="RNA_pol_sigma-70_dom"/>
</dbReference>
<organism evidence="7 8">
    <name type="scientific">Lysinibacillus mangiferihumi</name>
    <dbReference type="NCBI Taxonomy" id="1130819"/>
    <lineage>
        <taxon>Bacteria</taxon>
        <taxon>Bacillati</taxon>
        <taxon>Bacillota</taxon>
        <taxon>Bacilli</taxon>
        <taxon>Bacillales</taxon>
        <taxon>Bacillaceae</taxon>
        <taxon>Lysinibacillus</taxon>
    </lineage>
</organism>
<sequence length="173" mass="20402">MQEDAQIIQQILQGNQVAIDELVHLYYDEIFRYIVRMGCSTEDSMDLTQEVFITVMKSIHTYKEQGHFRAWLYKIAHNQTMNVFKKNKHESNYFKTKEENVVMTDFSNKVVDQAFIEELLNQLPVKQRDVVILKYYHGFKSKEIAKITGSTLPGVKSRLFQALQKLRKYIGEE</sequence>
<evidence type="ECO:0000256" key="2">
    <source>
        <dbReference type="ARBA" id="ARBA00023015"/>
    </source>
</evidence>
<dbReference type="Gene3D" id="1.10.10.10">
    <property type="entry name" value="Winged helix-like DNA-binding domain superfamily/Winged helix DNA-binding domain"/>
    <property type="match status" value="1"/>
</dbReference>
<name>A0A4U2ZEJ0_9BACI</name>
<dbReference type="RefSeq" id="WP_107895551.1">
    <property type="nucleotide sequence ID" value="NZ_PYWM01000011.1"/>
</dbReference>
<evidence type="ECO:0000256" key="1">
    <source>
        <dbReference type="ARBA" id="ARBA00010641"/>
    </source>
</evidence>
<dbReference type="Proteomes" id="UP000308744">
    <property type="component" value="Unassembled WGS sequence"/>
</dbReference>
<dbReference type="InterPro" id="IPR039425">
    <property type="entry name" value="RNA_pol_sigma-70-like"/>
</dbReference>
<dbReference type="PANTHER" id="PTHR43133:SF51">
    <property type="entry name" value="RNA POLYMERASE SIGMA FACTOR"/>
    <property type="match status" value="1"/>
</dbReference>
<dbReference type="CDD" id="cd06171">
    <property type="entry name" value="Sigma70_r4"/>
    <property type="match status" value="1"/>
</dbReference>
<protein>
    <submittedName>
        <fullName evidence="7">RNA polymerase sigma factor</fullName>
    </submittedName>
</protein>
<reference evidence="7 8" key="1">
    <citation type="submission" date="2019-04" db="EMBL/GenBank/DDBJ databases">
        <title>Lysinibacillus genome sequencing.</title>
        <authorList>
            <person name="Dunlap C."/>
        </authorList>
    </citation>
    <scope>NUCLEOTIDE SEQUENCE [LARGE SCALE GENOMIC DNA]</scope>
    <source>
        <strain evidence="7 8">CCTCC AB 2010389</strain>
    </source>
</reference>
<dbReference type="GO" id="GO:0016987">
    <property type="term" value="F:sigma factor activity"/>
    <property type="evidence" value="ECO:0007669"/>
    <property type="project" value="UniProtKB-KW"/>
</dbReference>
<gene>
    <name evidence="7" type="ORF">FC756_00550</name>
</gene>
<evidence type="ECO:0000259" key="6">
    <source>
        <dbReference type="Pfam" id="PF08281"/>
    </source>
</evidence>
<dbReference type="SUPFAM" id="SSF88946">
    <property type="entry name" value="Sigma2 domain of RNA polymerase sigma factors"/>
    <property type="match status" value="1"/>
</dbReference>
<keyword evidence="3" id="KW-0731">Sigma factor</keyword>
<evidence type="ECO:0000256" key="3">
    <source>
        <dbReference type="ARBA" id="ARBA00023082"/>
    </source>
</evidence>
<dbReference type="PANTHER" id="PTHR43133">
    <property type="entry name" value="RNA POLYMERASE ECF-TYPE SIGMA FACTO"/>
    <property type="match status" value="1"/>
</dbReference>
<dbReference type="GO" id="GO:0006352">
    <property type="term" value="P:DNA-templated transcription initiation"/>
    <property type="evidence" value="ECO:0007669"/>
    <property type="project" value="InterPro"/>
</dbReference>
<dbReference type="InterPro" id="IPR013324">
    <property type="entry name" value="RNA_pol_sigma_r3/r4-like"/>
</dbReference>
<dbReference type="GO" id="GO:0003677">
    <property type="term" value="F:DNA binding"/>
    <property type="evidence" value="ECO:0007669"/>
    <property type="project" value="InterPro"/>
</dbReference>
<evidence type="ECO:0000313" key="8">
    <source>
        <dbReference type="Proteomes" id="UP000308744"/>
    </source>
</evidence>
<dbReference type="NCBIfam" id="TIGR02937">
    <property type="entry name" value="sigma70-ECF"/>
    <property type="match status" value="1"/>
</dbReference>
<keyword evidence="2" id="KW-0805">Transcription regulation</keyword>
<evidence type="ECO:0000259" key="5">
    <source>
        <dbReference type="Pfam" id="PF04542"/>
    </source>
</evidence>
<dbReference type="SUPFAM" id="SSF88659">
    <property type="entry name" value="Sigma3 and sigma4 domains of RNA polymerase sigma factors"/>
    <property type="match status" value="1"/>
</dbReference>
<dbReference type="InterPro" id="IPR013249">
    <property type="entry name" value="RNA_pol_sigma70_r4_t2"/>
</dbReference>
<keyword evidence="8" id="KW-1185">Reference proteome</keyword>
<accession>A0A4U2ZEJ0</accession>
<feature type="domain" description="RNA polymerase sigma factor 70 region 4 type 2" evidence="6">
    <location>
        <begin position="116"/>
        <end position="166"/>
    </location>
</feature>
<dbReference type="AlphaFoldDB" id="A0A4U2ZEJ0"/>
<dbReference type="EMBL" id="SZPU01000001">
    <property type="protein sequence ID" value="TKI72814.1"/>
    <property type="molecule type" value="Genomic_DNA"/>
</dbReference>
<dbReference type="InterPro" id="IPR013325">
    <property type="entry name" value="RNA_pol_sigma_r2"/>
</dbReference>
<dbReference type="Pfam" id="PF04542">
    <property type="entry name" value="Sigma70_r2"/>
    <property type="match status" value="1"/>
</dbReference>
<evidence type="ECO:0000313" key="7">
    <source>
        <dbReference type="EMBL" id="TKI72814.1"/>
    </source>
</evidence>
<dbReference type="Gene3D" id="1.10.1740.10">
    <property type="match status" value="1"/>
</dbReference>
<dbReference type="InterPro" id="IPR036388">
    <property type="entry name" value="WH-like_DNA-bd_sf"/>
</dbReference>
<dbReference type="Pfam" id="PF08281">
    <property type="entry name" value="Sigma70_r4_2"/>
    <property type="match status" value="1"/>
</dbReference>
<comment type="caution">
    <text evidence="7">The sequence shown here is derived from an EMBL/GenBank/DDBJ whole genome shotgun (WGS) entry which is preliminary data.</text>
</comment>
<feature type="domain" description="RNA polymerase sigma-70 region 2" evidence="5">
    <location>
        <begin position="22"/>
        <end position="88"/>
    </location>
</feature>
<dbReference type="InterPro" id="IPR007627">
    <property type="entry name" value="RNA_pol_sigma70_r2"/>
</dbReference>
<evidence type="ECO:0000256" key="4">
    <source>
        <dbReference type="ARBA" id="ARBA00023163"/>
    </source>
</evidence>
<comment type="similarity">
    <text evidence="1">Belongs to the sigma-70 factor family. ECF subfamily.</text>
</comment>